<sequence length="237" mass="27840">MKELAEFKNWLKSIIENNIEDEQLEFVWELMESPYIEFHYNLLQDQTLDDDFKRHLAFRFTEHGEQAEDFLIQKLDDNEDLEFQADIIFLLGKLNKKHKSKILAYTREFTKSENDYKRDRAIIVLGWIGKAADANILENHLLNDTNSNCRAWSASAYMQMWFRKENDLLKTKAFEAYKAALPNESDYFVLSVILSAIREMGNTKLGVSKSALDELDTEKIDLAKIKAIRFLDKVLKR</sequence>
<evidence type="ECO:0000313" key="2">
    <source>
        <dbReference type="Proteomes" id="UP000287527"/>
    </source>
</evidence>
<dbReference type="Gene3D" id="1.25.10.10">
    <property type="entry name" value="Leucine-rich Repeat Variant"/>
    <property type="match status" value="1"/>
</dbReference>
<dbReference type="InterPro" id="IPR016024">
    <property type="entry name" value="ARM-type_fold"/>
</dbReference>
<proteinExistence type="predicted"/>
<gene>
    <name evidence="1" type="ORF">EPI11_18135</name>
</gene>
<dbReference type="EMBL" id="SBII01000017">
    <property type="protein sequence ID" value="RWW91802.1"/>
    <property type="molecule type" value="Genomic_DNA"/>
</dbReference>
<name>A0A3S3S749_9FLAO</name>
<dbReference type="InterPro" id="IPR011989">
    <property type="entry name" value="ARM-like"/>
</dbReference>
<protein>
    <submittedName>
        <fullName evidence="1">HEAT repeat domain-containing protein</fullName>
    </submittedName>
</protein>
<reference evidence="1 2" key="1">
    <citation type="submission" date="2019-01" db="EMBL/GenBank/DDBJ databases">
        <title>Flavobacterium sp. nov.,isolated from freshwater.</title>
        <authorList>
            <person name="Zhang R."/>
            <person name="Du Z.-J."/>
        </authorList>
    </citation>
    <scope>NUCLEOTIDE SEQUENCE [LARGE SCALE GENOMIC DNA]</scope>
    <source>
        <strain evidence="1 2">1E403</strain>
    </source>
</reference>
<dbReference type="SUPFAM" id="SSF48371">
    <property type="entry name" value="ARM repeat"/>
    <property type="match status" value="1"/>
</dbReference>
<dbReference type="AlphaFoldDB" id="A0A3S3S749"/>
<accession>A0A3S3S749</accession>
<comment type="caution">
    <text evidence="1">The sequence shown here is derived from an EMBL/GenBank/DDBJ whole genome shotgun (WGS) entry which is preliminary data.</text>
</comment>
<dbReference type="Proteomes" id="UP000287527">
    <property type="component" value="Unassembled WGS sequence"/>
</dbReference>
<dbReference type="OrthoDB" id="8847851at2"/>
<evidence type="ECO:0000313" key="1">
    <source>
        <dbReference type="EMBL" id="RWW91802.1"/>
    </source>
</evidence>
<organism evidence="1 2">
    <name type="scientific">Flavobacterium cerinum</name>
    <dbReference type="NCBI Taxonomy" id="2502784"/>
    <lineage>
        <taxon>Bacteria</taxon>
        <taxon>Pseudomonadati</taxon>
        <taxon>Bacteroidota</taxon>
        <taxon>Flavobacteriia</taxon>
        <taxon>Flavobacteriales</taxon>
        <taxon>Flavobacteriaceae</taxon>
        <taxon>Flavobacterium</taxon>
    </lineage>
</organism>
<dbReference type="RefSeq" id="WP_128391410.1">
    <property type="nucleotide sequence ID" value="NZ_SBII01000017.1"/>
</dbReference>
<keyword evidence="2" id="KW-1185">Reference proteome</keyword>
<dbReference type="Pfam" id="PF13646">
    <property type="entry name" value="HEAT_2"/>
    <property type="match status" value="1"/>
</dbReference>